<proteinExistence type="predicted"/>
<dbReference type="RefSeq" id="WP_187553637.1">
    <property type="nucleotide sequence ID" value="NZ_BMZL01000003.1"/>
</dbReference>
<dbReference type="Gene3D" id="3.40.50.2300">
    <property type="match status" value="1"/>
</dbReference>
<dbReference type="PROSITE" id="PS50110">
    <property type="entry name" value="RESPONSE_REGULATORY"/>
    <property type="match status" value="1"/>
</dbReference>
<dbReference type="PANTHER" id="PTHR43214:SF43">
    <property type="entry name" value="TWO-COMPONENT RESPONSE REGULATOR"/>
    <property type="match status" value="1"/>
</dbReference>
<dbReference type="InterPro" id="IPR011006">
    <property type="entry name" value="CheY-like_superfamily"/>
</dbReference>
<dbReference type="Pfam" id="PF00196">
    <property type="entry name" value="GerE"/>
    <property type="match status" value="1"/>
</dbReference>
<gene>
    <name evidence="5" type="ORF">H9L16_06030</name>
</gene>
<dbReference type="EMBL" id="CP060719">
    <property type="protein sequence ID" value="QNN71122.1"/>
    <property type="molecule type" value="Genomic_DNA"/>
</dbReference>
<evidence type="ECO:0000313" key="6">
    <source>
        <dbReference type="Proteomes" id="UP000515804"/>
    </source>
</evidence>
<dbReference type="CDD" id="cd06170">
    <property type="entry name" value="LuxR_C_like"/>
    <property type="match status" value="1"/>
</dbReference>
<feature type="modified residue" description="4-aspartylphosphate" evidence="2">
    <location>
        <position position="63"/>
    </location>
</feature>
<dbReference type="GO" id="GO:0000160">
    <property type="term" value="P:phosphorelay signal transduction system"/>
    <property type="evidence" value="ECO:0007669"/>
    <property type="project" value="InterPro"/>
</dbReference>
<dbReference type="PROSITE" id="PS00622">
    <property type="entry name" value="HTH_LUXR_1"/>
    <property type="match status" value="1"/>
</dbReference>
<dbReference type="InterPro" id="IPR001789">
    <property type="entry name" value="Sig_transdc_resp-reg_receiver"/>
</dbReference>
<dbReference type="PROSITE" id="PS50043">
    <property type="entry name" value="HTH_LUXR_2"/>
    <property type="match status" value="1"/>
</dbReference>
<protein>
    <submittedName>
        <fullName evidence="5">Response regulator transcription factor</fullName>
    </submittedName>
</protein>
<feature type="domain" description="HTH luxR-type" evidence="3">
    <location>
        <begin position="154"/>
        <end position="219"/>
    </location>
</feature>
<dbReference type="KEGG" id="tcn:H9L16_06030"/>
<sequence>MQAQVIALQTVLVVEDDPIAQVRAIRLLREVAGDAVQVDVAGDIASAQDGLDAGKRYDLALVDMQLPDGNGIDFIAWMRAQRPTLPAVVVSSWAEEETILAALRNGAIGYLLKNAEDIELAMHLRSLQRGGAAIDPIIARRLLELMPQTPPTPAPRDDIHLSARETEILQLVSRGLSNREIADAVSLSRLTIESHVRNIYRKLAVGSRTAAVFEAQSLGLLH</sequence>
<dbReference type="Proteomes" id="UP000515804">
    <property type="component" value="Chromosome"/>
</dbReference>
<evidence type="ECO:0000256" key="2">
    <source>
        <dbReference type="PROSITE-ProRule" id="PRU00169"/>
    </source>
</evidence>
<dbReference type="GO" id="GO:0003677">
    <property type="term" value="F:DNA binding"/>
    <property type="evidence" value="ECO:0007669"/>
    <property type="project" value="UniProtKB-KW"/>
</dbReference>
<dbReference type="AlphaFoldDB" id="A0A7G9STE7"/>
<dbReference type="SUPFAM" id="SSF52172">
    <property type="entry name" value="CheY-like"/>
    <property type="match status" value="1"/>
</dbReference>
<dbReference type="PRINTS" id="PR00038">
    <property type="entry name" value="HTHLUXR"/>
</dbReference>
<feature type="domain" description="Response regulatory" evidence="4">
    <location>
        <begin position="10"/>
        <end position="128"/>
    </location>
</feature>
<dbReference type="InterPro" id="IPR016032">
    <property type="entry name" value="Sig_transdc_resp-reg_C-effctor"/>
</dbReference>
<reference evidence="5 6" key="1">
    <citation type="submission" date="2020-08" db="EMBL/GenBank/DDBJ databases">
        <title>Genome sequence of Thermomonas carbonis KCTC 42013T.</title>
        <authorList>
            <person name="Hyun D.-W."/>
            <person name="Bae J.-W."/>
        </authorList>
    </citation>
    <scope>NUCLEOTIDE SEQUENCE [LARGE SCALE GENOMIC DNA]</scope>
    <source>
        <strain evidence="5 6">KCTC 42013</strain>
    </source>
</reference>
<evidence type="ECO:0000259" key="4">
    <source>
        <dbReference type="PROSITE" id="PS50110"/>
    </source>
</evidence>
<dbReference type="SMART" id="SM00421">
    <property type="entry name" value="HTH_LUXR"/>
    <property type="match status" value="1"/>
</dbReference>
<keyword evidence="6" id="KW-1185">Reference proteome</keyword>
<dbReference type="PANTHER" id="PTHR43214">
    <property type="entry name" value="TWO-COMPONENT RESPONSE REGULATOR"/>
    <property type="match status" value="1"/>
</dbReference>
<dbReference type="SUPFAM" id="SSF46894">
    <property type="entry name" value="C-terminal effector domain of the bipartite response regulators"/>
    <property type="match status" value="1"/>
</dbReference>
<dbReference type="SMART" id="SM00448">
    <property type="entry name" value="REC"/>
    <property type="match status" value="1"/>
</dbReference>
<dbReference type="Pfam" id="PF00072">
    <property type="entry name" value="Response_reg"/>
    <property type="match status" value="1"/>
</dbReference>
<dbReference type="InterPro" id="IPR036388">
    <property type="entry name" value="WH-like_DNA-bd_sf"/>
</dbReference>
<evidence type="ECO:0000313" key="5">
    <source>
        <dbReference type="EMBL" id="QNN71122.1"/>
    </source>
</evidence>
<dbReference type="InterPro" id="IPR000792">
    <property type="entry name" value="Tscrpt_reg_LuxR_C"/>
</dbReference>
<accession>A0A7G9STE7</accession>
<keyword evidence="2" id="KW-0597">Phosphoprotein</keyword>
<name>A0A7G9STE7_9GAMM</name>
<dbReference type="GO" id="GO:0006355">
    <property type="term" value="P:regulation of DNA-templated transcription"/>
    <property type="evidence" value="ECO:0007669"/>
    <property type="project" value="InterPro"/>
</dbReference>
<dbReference type="InterPro" id="IPR039420">
    <property type="entry name" value="WalR-like"/>
</dbReference>
<dbReference type="Gene3D" id="1.10.10.10">
    <property type="entry name" value="Winged helix-like DNA-binding domain superfamily/Winged helix DNA-binding domain"/>
    <property type="match status" value="1"/>
</dbReference>
<keyword evidence="1" id="KW-0238">DNA-binding</keyword>
<dbReference type="CDD" id="cd00156">
    <property type="entry name" value="REC"/>
    <property type="match status" value="1"/>
</dbReference>
<organism evidence="5 6">
    <name type="scientific">Thermomonas carbonis</name>
    <dbReference type="NCBI Taxonomy" id="1463158"/>
    <lineage>
        <taxon>Bacteria</taxon>
        <taxon>Pseudomonadati</taxon>
        <taxon>Pseudomonadota</taxon>
        <taxon>Gammaproteobacteria</taxon>
        <taxon>Lysobacterales</taxon>
        <taxon>Lysobacteraceae</taxon>
        <taxon>Thermomonas</taxon>
    </lineage>
</organism>
<evidence type="ECO:0000259" key="3">
    <source>
        <dbReference type="PROSITE" id="PS50043"/>
    </source>
</evidence>
<evidence type="ECO:0000256" key="1">
    <source>
        <dbReference type="ARBA" id="ARBA00023125"/>
    </source>
</evidence>